<accession>A0ABQ0DWB7</accession>
<proteinExistence type="predicted"/>
<dbReference type="EMBL" id="BAAFRS010000324">
    <property type="protein sequence ID" value="GAB1227145.1"/>
    <property type="molecule type" value="Genomic_DNA"/>
</dbReference>
<sequence length="278" mass="32265">MTATKQALTRRNATNSLYQYLGACVYTSIKSFHWQFLITKSKRSSQRMLAYFPIKKILDENGRTIFDEGINYLVTDGKLDFDKNGMMIEDPKENKNDNPKTSIKMRNNQLILMHLFNEMFKRKSLVDPKVRVECTKSAIGTEKLTSKRLSSLPFFDSTLNKFVSEKREIVEQNVGMKVHKLLSTLFKNGNKITTIFIGNKDCTKGSNFEDAHVISFYEFDERFQSLVLDPQQQQTYQPETIQESSSEIEDDYDLKIGEVAYSEFDFYANNNKAIEEKH</sequence>
<gene>
    <name evidence="1" type="ORF">ENUP19_0324G0002</name>
</gene>
<dbReference type="Proteomes" id="UP001628156">
    <property type="component" value="Unassembled WGS sequence"/>
</dbReference>
<evidence type="ECO:0000313" key="1">
    <source>
        <dbReference type="EMBL" id="GAB1227145.1"/>
    </source>
</evidence>
<evidence type="ECO:0000313" key="2">
    <source>
        <dbReference type="Proteomes" id="UP001628156"/>
    </source>
</evidence>
<reference evidence="1 2" key="1">
    <citation type="journal article" date="2019" name="PLoS Negl. Trop. Dis.">
        <title>Whole genome sequencing of Entamoeba nuttalli reveals mammalian host-related molecular signatures and a novel octapeptide-repeat surface protein.</title>
        <authorList>
            <person name="Tanaka M."/>
            <person name="Makiuchi T."/>
            <person name="Komiyama T."/>
            <person name="Shiina T."/>
            <person name="Osaki K."/>
            <person name="Tachibana H."/>
        </authorList>
    </citation>
    <scope>NUCLEOTIDE SEQUENCE [LARGE SCALE GENOMIC DNA]</scope>
    <source>
        <strain evidence="1 2">P19-061405</strain>
    </source>
</reference>
<keyword evidence="2" id="KW-1185">Reference proteome</keyword>
<name>A0ABQ0DWB7_9EUKA</name>
<comment type="caution">
    <text evidence="1">The sequence shown here is derived from an EMBL/GenBank/DDBJ whole genome shotgun (WGS) entry which is preliminary data.</text>
</comment>
<protein>
    <submittedName>
        <fullName evidence="1">Uncharacterized protein</fullName>
    </submittedName>
</protein>
<organism evidence="1 2">
    <name type="scientific">Entamoeba nuttalli</name>
    <dbReference type="NCBI Taxonomy" id="412467"/>
    <lineage>
        <taxon>Eukaryota</taxon>
        <taxon>Amoebozoa</taxon>
        <taxon>Evosea</taxon>
        <taxon>Archamoebae</taxon>
        <taxon>Mastigamoebida</taxon>
        <taxon>Entamoebidae</taxon>
        <taxon>Entamoeba</taxon>
    </lineage>
</organism>